<protein>
    <submittedName>
        <fullName evidence="1">Uncharacterized protein</fullName>
    </submittedName>
</protein>
<sequence length="807" mass="90188">MTFMFPGQSYDLIKRTPNSLYQLISDFSTSRNAERVAYAERIIDILQSKPALTNSIFKRIYMYSIERTVKETLKQISSLYAPTTLENSSDHERNYKIRRTIIRLLDFVLIEMGRHPSVRTDNYPLNMIDPILPYMLQFVTSSDVPIRNKAARILHEITSISMIEYAPTLLSVDCAALQADISLRGPHEWEKSPINMAAALNLIGCISSLFVDADVSSPCIETVKLLIRIASSLLTSEEALQNVANCLPLTLLVTSLTAAPPTHHLPILNIYLEFCDNCHPIIDVQESFLTRLLAVFPPNTRLDDPLTVVLLLLLTSLASPDSLWDPLLNCLSNSEHPSRLALCLLASIKPDLTRTPTLTLRPQVVPRIARLLLQDLDEQTQTVLICLLGQNADRSNGDGLEENEAQQIVEKLLEIEQRHPLHTDIQETEKTTTDGTTLSPLVDGRGEAASSAGKETNVNELADVWRVMRMAVSSLADSPSGLERLHVLYPLIFLQMKERGSTLLCKDKRAEQTREDLLPALVRVCSELTPLLRTVDCFPLVHLVSSFLHLMPQPTNRRQQQIPIGYDQPDDLDLIELPDCYVRMKEFFLRVDEVTQGLDGYDITHHTIFPPSSTEPSTADADCVISRPLTLLKIFVDFEVKCIGVREAALLQQNNSTAPDQTRRQLLLHLLSAMNRTNDFDPSAVCGVLLSFPRLPHGTTQLVNSLKDTIIVAHNPSPPVCAKEICRLLTLILMRAAPNEADSEEKWRVVLHEEGSEDMLNVILKQSLSEVGKRNGMNCTVASFIFEPSTILGITTPAHIPPVIRGI</sequence>
<reference evidence="1 2" key="1">
    <citation type="journal article" date="2022" name="bioRxiv">
        <title>Genomics of Preaxostyla Flagellates Illuminates Evolutionary Transitions and the Path Towards Mitochondrial Loss.</title>
        <authorList>
            <person name="Novak L.V.F."/>
            <person name="Treitli S.C."/>
            <person name="Pyrih J."/>
            <person name="Halakuc P."/>
            <person name="Pipaliya S.V."/>
            <person name="Vacek V."/>
            <person name="Brzon O."/>
            <person name="Soukal P."/>
            <person name="Eme L."/>
            <person name="Dacks J.B."/>
            <person name="Karnkowska A."/>
            <person name="Elias M."/>
            <person name="Hampl V."/>
        </authorList>
    </citation>
    <scope>NUCLEOTIDE SEQUENCE [LARGE SCALE GENOMIC DNA]</scope>
    <source>
        <strain evidence="1">NAU3</strain>
        <tissue evidence="1">Gut</tissue>
    </source>
</reference>
<name>A0ABQ9YAT7_9EUKA</name>
<comment type="caution">
    <text evidence="1">The sequence shown here is derived from an EMBL/GenBank/DDBJ whole genome shotgun (WGS) entry which is preliminary data.</text>
</comment>
<dbReference type="EMBL" id="JARBJD010000019">
    <property type="protein sequence ID" value="KAK2960898.1"/>
    <property type="molecule type" value="Genomic_DNA"/>
</dbReference>
<evidence type="ECO:0000313" key="1">
    <source>
        <dbReference type="EMBL" id="KAK2960898.1"/>
    </source>
</evidence>
<evidence type="ECO:0000313" key="2">
    <source>
        <dbReference type="Proteomes" id="UP001281761"/>
    </source>
</evidence>
<accession>A0ABQ9YAT7</accession>
<dbReference type="InterPro" id="IPR016024">
    <property type="entry name" value="ARM-type_fold"/>
</dbReference>
<dbReference type="SUPFAM" id="SSF48371">
    <property type="entry name" value="ARM repeat"/>
    <property type="match status" value="1"/>
</dbReference>
<proteinExistence type="predicted"/>
<organism evidence="1 2">
    <name type="scientific">Blattamonas nauphoetae</name>
    <dbReference type="NCBI Taxonomy" id="2049346"/>
    <lineage>
        <taxon>Eukaryota</taxon>
        <taxon>Metamonada</taxon>
        <taxon>Preaxostyla</taxon>
        <taxon>Oxymonadida</taxon>
        <taxon>Blattamonas</taxon>
    </lineage>
</organism>
<keyword evidence="2" id="KW-1185">Reference proteome</keyword>
<gene>
    <name evidence="1" type="ORF">BLNAU_3985</name>
</gene>
<dbReference type="Proteomes" id="UP001281761">
    <property type="component" value="Unassembled WGS sequence"/>
</dbReference>